<evidence type="ECO:0000313" key="5">
    <source>
        <dbReference type="Proteomes" id="UP000244083"/>
    </source>
</evidence>
<dbReference type="EMBL" id="WJNA01000020">
    <property type="protein sequence ID" value="MRH09519.1"/>
    <property type="molecule type" value="Genomic_DNA"/>
</dbReference>
<gene>
    <name evidence="3" type="ORF">DB325_08005</name>
    <name evidence="2" type="ORF">GIX81_08680</name>
    <name evidence="1" type="ORF">LR3_06435</name>
</gene>
<dbReference type="PATRIC" id="fig|1598.90.peg.717"/>
<sequence>MKPKITPEMKLGTKEFENTMFMLNIAPREENINRFALQGNLIPERLDEVAWFLPVYLSTDFNLFFVFAPNINNRWAISCSQVHIENNNQITAMSETVPTGLGLNAVNELSPSSAIELIAYLKTLEVNGLGYFDEEIGKEENVRLQ</sequence>
<dbReference type="Proteomes" id="UP000244083">
    <property type="component" value="Unassembled WGS sequence"/>
</dbReference>
<dbReference type="Proteomes" id="UP000027731">
    <property type="component" value="Unassembled WGS sequence"/>
</dbReference>
<name>A0A073K1J4_LIMRT</name>
<reference evidence="5" key="3">
    <citation type="submission" date="2018-04" db="EMBL/GenBank/DDBJ databases">
        <title>Draft Genome Sequences of 10 Lactobacillus Species from 22 Commercial Probiotic Products.</title>
        <authorList>
            <person name="Gangiredla J."/>
            <person name="Barnaba T.J."/>
            <person name="Mammel M.K."/>
            <person name="Lacher D.W."/>
            <person name="Elkins C.A."/>
            <person name="Lampel K.A."/>
            <person name="Whitehouse C.A."/>
            <person name="Tartera C."/>
        </authorList>
    </citation>
    <scope>NUCLEOTIDE SEQUENCE [LARGE SCALE GENOMIC DNA]</scope>
    <source>
        <strain evidence="5">DS12_10</strain>
    </source>
</reference>
<evidence type="ECO:0000313" key="1">
    <source>
        <dbReference type="EMBL" id="KEK15427.1"/>
    </source>
</evidence>
<reference evidence="2 6" key="4">
    <citation type="submission" date="2019-11" db="EMBL/GenBank/DDBJ databases">
        <title>Draft genome sequence of 12 host-associated Lactobacillus reuteri rodent strains.</title>
        <authorList>
            <person name="Zhang S."/>
            <person name="Ozcam M."/>
            <person name="Van Pijkeren J.P."/>
        </authorList>
    </citation>
    <scope>NUCLEOTIDE SEQUENCE [LARGE SCALE GENOMIC DNA]</scope>
    <source>
        <strain evidence="2 6">Lr4020</strain>
    </source>
</reference>
<reference evidence="3" key="2">
    <citation type="journal article" date="2018" name="Genome Announc.">
        <title>Fifty-Six Draft Genome Sequences of 10 Lactobacillus Species from 22 Commercial Dietary Supplements.</title>
        <authorList>
            <person name="Gangiredla J."/>
            <person name="Barnaba T.J."/>
            <person name="Mammel M.K."/>
            <person name="Lacher D.W."/>
            <person name="Elkins C.A."/>
            <person name="Lampel K.A."/>
            <person name="Whitehouse C.A."/>
            <person name="Tartera C."/>
        </authorList>
    </citation>
    <scope>NUCLEOTIDE SEQUENCE</scope>
    <source>
        <strain evidence="3">DS12_10</strain>
    </source>
</reference>
<dbReference type="AlphaFoldDB" id="A0A073K1J4"/>
<dbReference type="EMBL" id="JOSX01000013">
    <property type="protein sequence ID" value="KEK15427.1"/>
    <property type="molecule type" value="Genomic_DNA"/>
</dbReference>
<comment type="caution">
    <text evidence="1">The sequence shown here is derived from an EMBL/GenBank/DDBJ whole genome shotgun (WGS) entry which is preliminary data.</text>
</comment>
<organism evidence="1 4">
    <name type="scientific">Limosilactobacillus reuteri</name>
    <name type="common">Lactobacillus reuteri</name>
    <dbReference type="NCBI Taxonomy" id="1598"/>
    <lineage>
        <taxon>Bacteria</taxon>
        <taxon>Bacillati</taxon>
        <taxon>Bacillota</taxon>
        <taxon>Bacilli</taxon>
        <taxon>Lactobacillales</taxon>
        <taxon>Lactobacillaceae</taxon>
        <taxon>Limosilactobacillus</taxon>
    </lineage>
</organism>
<dbReference type="RefSeq" id="WP_003663611.1">
    <property type="nucleotide sequence ID" value="NZ_CP128363.1"/>
</dbReference>
<evidence type="ECO:0000313" key="3">
    <source>
        <dbReference type="EMBL" id="PTV03401.1"/>
    </source>
</evidence>
<dbReference type="Proteomes" id="UP000472879">
    <property type="component" value="Unassembled WGS sequence"/>
</dbReference>
<proteinExistence type="predicted"/>
<dbReference type="EMBL" id="QAZN01000015">
    <property type="protein sequence ID" value="PTV03401.1"/>
    <property type="molecule type" value="Genomic_DNA"/>
</dbReference>
<evidence type="ECO:0000313" key="2">
    <source>
        <dbReference type="EMBL" id="MRH09519.1"/>
    </source>
</evidence>
<protein>
    <submittedName>
        <fullName evidence="1">Uncharacterized protein</fullName>
    </submittedName>
</protein>
<evidence type="ECO:0000313" key="6">
    <source>
        <dbReference type="Proteomes" id="UP000472879"/>
    </source>
</evidence>
<reference evidence="1 4" key="1">
    <citation type="submission" date="2014-06" db="EMBL/GenBank/DDBJ databases">
        <title>Genetic determinant of reutericyclin biosynthesis of Lactobacillus reuteri.</title>
        <authorList>
            <person name="Lin X."/>
            <person name="Duar R."/>
            <person name="Walter J."/>
            <person name="Gaenzle M."/>
        </authorList>
    </citation>
    <scope>NUCLEOTIDE SEQUENCE [LARGE SCALE GENOMIC DNA]</scope>
    <source>
        <strain evidence="1 4">LTH2584</strain>
    </source>
</reference>
<evidence type="ECO:0000313" key="4">
    <source>
        <dbReference type="Proteomes" id="UP000027731"/>
    </source>
</evidence>
<accession>A0A073K1J4</accession>